<organism evidence="1 3">
    <name type="scientific">Enterocloster clostridioformis</name>
    <dbReference type="NCBI Taxonomy" id="1531"/>
    <lineage>
        <taxon>Bacteria</taxon>
        <taxon>Bacillati</taxon>
        <taxon>Bacillota</taxon>
        <taxon>Clostridia</taxon>
        <taxon>Lachnospirales</taxon>
        <taxon>Lachnospiraceae</taxon>
        <taxon>Enterocloster</taxon>
    </lineage>
</organism>
<sequence>MYIKGIEAVFRAILYSESCIGIAFSCEEYSKEYFDEIKRIINKYEIVKREISEVGKTVINFKNGSHIDILKPTKNDPVIRGKRADISHWMYDYEAFGISNEDFEKVVEPF</sequence>
<evidence type="ECO:0000313" key="4">
    <source>
        <dbReference type="Proteomes" id="UP000501069"/>
    </source>
</evidence>
<gene>
    <name evidence="1" type="ORF">Ccl03g_32040</name>
    <name evidence="2" type="ORF">FOC47_00365</name>
</gene>
<reference evidence="2 4" key="2">
    <citation type="submission" date="2019-11" db="EMBL/GenBank/DDBJ databases">
        <title>FDA dAtabase for Regulatory Grade micrObial Sequences (FDA-ARGOS): Supporting development and validation of Infectious Disease Dx tests.</title>
        <authorList>
            <person name="Turner S."/>
            <person name="Byrd R."/>
            <person name="Tallon L."/>
            <person name="Sadzewicz L."/>
            <person name="Vavikolanu K."/>
            <person name="Mehta A."/>
            <person name="Aluvathingal J."/>
            <person name="Nadendla S."/>
            <person name="Myers T."/>
            <person name="Yan Y."/>
            <person name="Sichtig H."/>
        </authorList>
    </citation>
    <scope>NUCLEOTIDE SEQUENCE [LARGE SCALE GENOMIC DNA]</scope>
    <source>
        <strain evidence="2 4">FDAARGOS_739</strain>
    </source>
</reference>
<dbReference type="Proteomes" id="UP000501069">
    <property type="component" value="Chromosome"/>
</dbReference>
<reference evidence="1 3" key="1">
    <citation type="submission" date="2019-06" db="EMBL/GenBank/DDBJ databases">
        <title>Draft genome sequence of [Clostridium] clostridioforme NBRC 113352.</title>
        <authorList>
            <person name="Miura T."/>
            <person name="Furukawa M."/>
            <person name="Shimamura M."/>
            <person name="Ohyama Y."/>
            <person name="Yamazoe A."/>
            <person name="Kawasaki H."/>
        </authorList>
    </citation>
    <scope>NUCLEOTIDE SEQUENCE [LARGE SCALE GENOMIC DNA]</scope>
    <source>
        <strain evidence="1 3">NBRC 113352</strain>
    </source>
</reference>
<accession>A0A829WD19</accession>
<dbReference type="InterPro" id="IPR027417">
    <property type="entry name" value="P-loop_NTPase"/>
</dbReference>
<dbReference type="EMBL" id="BJLB01000001">
    <property type="protein sequence ID" value="GEA37491.1"/>
    <property type="molecule type" value="Genomic_DNA"/>
</dbReference>
<evidence type="ECO:0000313" key="1">
    <source>
        <dbReference type="EMBL" id="GEA37491.1"/>
    </source>
</evidence>
<proteinExistence type="predicted"/>
<dbReference type="Gene3D" id="3.40.50.300">
    <property type="entry name" value="P-loop containing nucleotide triphosphate hydrolases"/>
    <property type="match status" value="1"/>
</dbReference>
<dbReference type="EMBL" id="CP050964">
    <property type="protein sequence ID" value="QIX89169.1"/>
    <property type="molecule type" value="Genomic_DNA"/>
</dbReference>
<dbReference type="GeneID" id="57959602"/>
<name>A0A829WD19_9FIRM</name>
<protein>
    <submittedName>
        <fullName evidence="1">Uncharacterized protein</fullName>
    </submittedName>
</protein>
<evidence type="ECO:0000313" key="3">
    <source>
        <dbReference type="Proteomes" id="UP000315200"/>
    </source>
</evidence>
<evidence type="ECO:0000313" key="2">
    <source>
        <dbReference type="EMBL" id="QIX89169.1"/>
    </source>
</evidence>
<dbReference type="RefSeq" id="WP_002588624.1">
    <property type="nucleotide sequence ID" value="NZ_BJLB01000001.1"/>
</dbReference>
<dbReference type="AlphaFoldDB" id="A0A829WD19"/>
<dbReference type="Proteomes" id="UP000315200">
    <property type="component" value="Unassembled WGS sequence"/>
</dbReference>